<protein>
    <recommendedName>
        <fullName evidence="4">Guanine nucleotide-binding protein subunit beta-like protein</fullName>
    </recommendedName>
</protein>
<keyword evidence="1" id="KW-0853">WD repeat</keyword>
<evidence type="ECO:0000256" key="2">
    <source>
        <dbReference type="SAM" id="MobiDB-lite"/>
    </source>
</evidence>
<accession>A0A7S3G0Q8</accession>
<dbReference type="Gene3D" id="2.130.10.10">
    <property type="entry name" value="YVTN repeat-like/Quinoprotein amine dehydrogenase"/>
    <property type="match status" value="2"/>
</dbReference>
<dbReference type="SUPFAM" id="SSF50978">
    <property type="entry name" value="WD40 repeat-like"/>
    <property type="match status" value="1"/>
</dbReference>
<sequence>MGRRGGGSALHPTVLPIYDRDGSDESDGGGMGGGGGGGGGKTAAAGALKRYDDCSDPPSILKKDRSSPIHTKAITELCLLSDGSRLATAGMDNNAAVAKLPLPKGGTDGAHYAGHTAPVLAVSLSQDCDDPLLISTSADGTARLWRAKPPSVGSGNPGVAKNPKKSSDPLLLQLDSPAGNMKAAASAKKFGAEISAGRFFYLDKFLLLGYSGKVQVVKYHIEAEENLNDIERLRRHNNRYKSVAKLDLESQYTTAVGCVNSFSSPIVFAAGSNRCLKVFDMAVCKCAHTFEDAHAKAVHTIAVNEVSPFVTLPLSAYDVFVTSAADGCVKLWDLRSRMSVGRFEEHTNRVHKIGASLSPCMRFLASGSEDKVAHIYDLRKGTTLHRLHGHTQCVSDVAFHPLHSHLYTSSFDGTVRVYVDK</sequence>
<dbReference type="PANTHER" id="PTHR44525">
    <property type="entry name" value="WD REPEAT-CONTAINING PROTEIN 27"/>
    <property type="match status" value="1"/>
</dbReference>
<feature type="region of interest" description="Disordered" evidence="2">
    <location>
        <begin position="146"/>
        <end position="167"/>
    </location>
</feature>
<name>A0A7S3G0Q8_9EUKA</name>
<evidence type="ECO:0000256" key="1">
    <source>
        <dbReference type="PROSITE-ProRule" id="PRU00221"/>
    </source>
</evidence>
<dbReference type="EMBL" id="HBIB01006914">
    <property type="protein sequence ID" value="CAE0242157.1"/>
    <property type="molecule type" value="Transcribed_RNA"/>
</dbReference>
<evidence type="ECO:0000313" key="3">
    <source>
        <dbReference type="EMBL" id="CAE0242157.1"/>
    </source>
</evidence>
<organism evidence="3">
    <name type="scientific">Palpitomonas bilix</name>
    <dbReference type="NCBI Taxonomy" id="652834"/>
    <lineage>
        <taxon>Eukaryota</taxon>
        <taxon>Eukaryota incertae sedis</taxon>
    </lineage>
</organism>
<feature type="repeat" description="WD" evidence="1">
    <location>
        <begin position="112"/>
        <end position="145"/>
    </location>
</feature>
<dbReference type="PROSITE" id="PS50082">
    <property type="entry name" value="WD_REPEATS_2"/>
    <property type="match status" value="3"/>
</dbReference>
<dbReference type="Pfam" id="PF00400">
    <property type="entry name" value="WD40"/>
    <property type="match status" value="5"/>
</dbReference>
<feature type="repeat" description="WD" evidence="1">
    <location>
        <begin position="320"/>
        <end position="342"/>
    </location>
</feature>
<gene>
    <name evidence="3" type="ORF">PBIL07802_LOCUS4321</name>
</gene>
<evidence type="ECO:0008006" key="4">
    <source>
        <dbReference type="Google" id="ProtNLM"/>
    </source>
</evidence>
<dbReference type="InterPro" id="IPR036322">
    <property type="entry name" value="WD40_repeat_dom_sf"/>
</dbReference>
<feature type="repeat" description="WD" evidence="1">
    <location>
        <begin position="387"/>
        <end position="421"/>
    </location>
</feature>
<reference evidence="3" key="1">
    <citation type="submission" date="2021-01" db="EMBL/GenBank/DDBJ databases">
        <authorList>
            <person name="Corre E."/>
            <person name="Pelletier E."/>
            <person name="Niang G."/>
            <person name="Scheremetjew M."/>
            <person name="Finn R."/>
            <person name="Kale V."/>
            <person name="Holt S."/>
            <person name="Cochrane G."/>
            <person name="Meng A."/>
            <person name="Brown T."/>
            <person name="Cohen L."/>
        </authorList>
    </citation>
    <scope>NUCLEOTIDE SEQUENCE</scope>
    <source>
        <strain evidence="3">NIES-2562</strain>
    </source>
</reference>
<dbReference type="SMART" id="SM00320">
    <property type="entry name" value="WD40"/>
    <property type="match status" value="6"/>
</dbReference>
<dbReference type="InterPro" id="IPR015943">
    <property type="entry name" value="WD40/YVTN_repeat-like_dom_sf"/>
</dbReference>
<dbReference type="PANTHER" id="PTHR44525:SF1">
    <property type="entry name" value="WD REPEAT-CONTAINING PROTEIN 27"/>
    <property type="match status" value="1"/>
</dbReference>
<proteinExistence type="predicted"/>
<feature type="compositionally biased region" description="Gly residues" evidence="2">
    <location>
        <begin position="28"/>
        <end position="41"/>
    </location>
</feature>
<dbReference type="InterPro" id="IPR042411">
    <property type="entry name" value="WDR27"/>
</dbReference>
<feature type="region of interest" description="Disordered" evidence="2">
    <location>
        <begin position="1"/>
        <end position="44"/>
    </location>
</feature>
<dbReference type="PROSITE" id="PS50294">
    <property type="entry name" value="WD_REPEATS_REGION"/>
    <property type="match status" value="2"/>
</dbReference>
<dbReference type="AlphaFoldDB" id="A0A7S3G0Q8"/>
<dbReference type="InterPro" id="IPR001680">
    <property type="entry name" value="WD40_rpt"/>
</dbReference>